<evidence type="ECO:0000313" key="1">
    <source>
        <dbReference type="EMBL" id="SFS77579.1"/>
    </source>
</evidence>
<name>A0A1I6SKX0_9BACL</name>
<dbReference type="Pfam" id="PF06569">
    <property type="entry name" value="DUF1128"/>
    <property type="match status" value="1"/>
</dbReference>
<dbReference type="OrthoDB" id="2361695at2"/>
<reference evidence="2" key="1">
    <citation type="submission" date="2016-10" db="EMBL/GenBank/DDBJ databases">
        <authorList>
            <person name="Varghese N."/>
            <person name="Submissions S."/>
        </authorList>
    </citation>
    <scope>NUCLEOTIDE SEQUENCE [LARGE SCALE GENOMIC DNA]</scope>
    <source>
        <strain evidence="2">DSM 45789</strain>
    </source>
</reference>
<dbReference type="AlphaFoldDB" id="A0A1I6SKX0"/>
<dbReference type="InterPro" id="IPR009507">
    <property type="entry name" value="UPF0435"/>
</dbReference>
<protein>
    <submittedName>
        <fullName evidence="1">Uncharacterized protein YfkK, UPF0435 family</fullName>
    </submittedName>
</protein>
<evidence type="ECO:0000313" key="2">
    <source>
        <dbReference type="Proteomes" id="UP000198660"/>
    </source>
</evidence>
<dbReference type="Proteomes" id="UP000198660">
    <property type="component" value="Unassembled WGS sequence"/>
</dbReference>
<sequence length="78" mass="9148">MNLEQPTQENLTFMINEIKNHLKLVNAGLIKAEDYHLDDYEEVHDLYTMVGKRQGKLTMMEIEGILEELRSLRQSAEK</sequence>
<accession>A0A1I6SKX0</accession>
<proteinExistence type="predicted"/>
<organism evidence="1 2">
    <name type="scientific">Marininema halotolerans</name>
    <dbReference type="NCBI Taxonomy" id="1155944"/>
    <lineage>
        <taxon>Bacteria</taxon>
        <taxon>Bacillati</taxon>
        <taxon>Bacillota</taxon>
        <taxon>Bacilli</taxon>
        <taxon>Bacillales</taxon>
        <taxon>Thermoactinomycetaceae</taxon>
        <taxon>Marininema</taxon>
    </lineage>
</organism>
<dbReference type="RefSeq" id="WP_091837364.1">
    <property type="nucleotide sequence ID" value="NZ_FPAA01000007.1"/>
</dbReference>
<gene>
    <name evidence="1" type="ORF">SAMN05444972_107171</name>
</gene>
<dbReference type="EMBL" id="FPAA01000007">
    <property type="protein sequence ID" value="SFS77579.1"/>
    <property type="molecule type" value="Genomic_DNA"/>
</dbReference>
<keyword evidence="2" id="KW-1185">Reference proteome</keyword>